<organism evidence="1">
    <name type="scientific">marine sediment metagenome</name>
    <dbReference type="NCBI Taxonomy" id="412755"/>
    <lineage>
        <taxon>unclassified sequences</taxon>
        <taxon>metagenomes</taxon>
        <taxon>ecological metagenomes</taxon>
    </lineage>
</organism>
<protein>
    <recommendedName>
        <fullName evidence="2">Fibronectin type-III domain-containing protein</fullName>
    </recommendedName>
</protein>
<gene>
    <name evidence="1" type="ORF">S01H1_53074</name>
</gene>
<evidence type="ECO:0000313" key="1">
    <source>
        <dbReference type="EMBL" id="GAG21243.1"/>
    </source>
</evidence>
<sequence length="62" mass="6551">VIERREQPAGGGEFGSWAQVGIALETEATLMDQPRGPQLEYRIKAINAGGESIPSNTAAVVL</sequence>
<comment type="caution">
    <text evidence="1">The sequence shown here is derived from an EMBL/GenBank/DDBJ whole genome shotgun (WGS) entry which is preliminary data.</text>
</comment>
<proteinExistence type="predicted"/>
<name>X0W9G8_9ZZZZ</name>
<evidence type="ECO:0008006" key="2">
    <source>
        <dbReference type="Google" id="ProtNLM"/>
    </source>
</evidence>
<dbReference type="AlphaFoldDB" id="X0W9G8"/>
<dbReference type="EMBL" id="BARS01034350">
    <property type="protein sequence ID" value="GAG21243.1"/>
    <property type="molecule type" value="Genomic_DNA"/>
</dbReference>
<reference evidence="1" key="1">
    <citation type="journal article" date="2014" name="Front. Microbiol.">
        <title>High frequency of phylogenetically diverse reductive dehalogenase-homologous genes in deep subseafloor sedimentary metagenomes.</title>
        <authorList>
            <person name="Kawai M."/>
            <person name="Futagami T."/>
            <person name="Toyoda A."/>
            <person name="Takaki Y."/>
            <person name="Nishi S."/>
            <person name="Hori S."/>
            <person name="Arai W."/>
            <person name="Tsubouchi T."/>
            <person name="Morono Y."/>
            <person name="Uchiyama I."/>
            <person name="Ito T."/>
            <person name="Fujiyama A."/>
            <person name="Inagaki F."/>
            <person name="Takami H."/>
        </authorList>
    </citation>
    <scope>NUCLEOTIDE SEQUENCE</scope>
    <source>
        <strain evidence="1">Expedition CK06-06</strain>
    </source>
</reference>
<feature type="non-terminal residue" evidence="1">
    <location>
        <position position="1"/>
    </location>
</feature>
<accession>X0W9G8</accession>